<comment type="caution">
    <text evidence="7">The sequence shown here is derived from an EMBL/GenBank/DDBJ whole genome shotgun (WGS) entry which is preliminary data.</text>
</comment>
<protein>
    <recommendedName>
        <fullName evidence="3">phosphoenolpyruvate--glycerone phosphotransferase</fullName>
        <ecNumber evidence="3">2.7.1.121</ecNumber>
    </recommendedName>
</protein>
<dbReference type="PROSITE" id="PS51096">
    <property type="entry name" value="PTS_EIIA_TYPE_4"/>
    <property type="match status" value="1"/>
</dbReference>
<comment type="catalytic activity">
    <reaction evidence="1">
        <text>dihydroxyacetone + phosphoenolpyruvate = dihydroxyacetone phosphate + pyruvate</text>
        <dbReference type="Rhea" id="RHEA:18381"/>
        <dbReference type="ChEBI" id="CHEBI:15361"/>
        <dbReference type="ChEBI" id="CHEBI:16016"/>
        <dbReference type="ChEBI" id="CHEBI:57642"/>
        <dbReference type="ChEBI" id="CHEBI:58702"/>
        <dbReference type="EC" id="2.7.1.121"/>
    </reaction>
</comment>
<sequence length="133" mass="13970">MEKVNVGLVLISHSYHIVQGLKRLIQQIEPNVQIACSGGANGDLGTNMLEIKDAIQRVHSPMGTVILFDLGSALLNAEMAIEMLGESGLVRIADAPLVEGAYAAAIEAGCGSSLDEVVAAAESTKQLNKLERS</sequence>
<reference evidence="7 8" key="1">
    <citation type="submission" date="2023-07" db="EMBL/GenBank/DDBJ databases">
        <title>Genomic Encyclopedia of Type Strains, Phase IV (KMG-IV): sequencing the most valuable type-strain genomes for metagenomic binning, comparative biology and taxonomic classification.</title>
        <authorList>
            <person name="Goeker M."/>
        </authorList>
    </citation>
    <scope>NUCLEOTIDE SEQUENCE [LARGE SCALE GENOMIC DNA]</scope>
    <source>
        <strain evidence="7 8">DSM 12751</strain>
    </source>
</reference>
<name>A0ABT9W4Z8_9BACI</name>
<keyword evidence="4" id="KW-0808">Transferase</keyword>
<organism evidence="7 8">
    <name type="scientific">Caldalkalibacillus horti</name>
    <dbReference type="NCBI Taxonomy" id="77523"/>
    <lineage>
        <taxon>Bacteria</taxon>
        <taxon>Bacillati</taxon>
        <taxon>Bacillota</taxon>
        <taxon>Bacilli</taxon>
        <taxon>Bacillales</taxon>
        <taxon>Bacillaceae</taxon>
        <taxon>Caldalkalibacillus</taxon>
    </lineage>
</organism>
<comment type="subunit">
    <text evidence="5">Homodimer. The dihydroxyacetone kinase complex is composed of a homodimer of DhaM, a homodimer of DhaK and the subunit DhaL.</text>
</comment>
<dbReference type="EC" id="2.7.1.121" evidence="3"/>
<feature type="domain" description="PTS EIIA type-4" evidence="6">
    <location>
        <begin position="5"/>
        <end position="128"/>
    </location>
</feature>
<dbReference type="Gene3D" id="3.40.50.510">
    <property type="entry name" value="Phosphotransferase system, mannose-type IIA component"/>
    <property type="match status" value="1"/>
</dbReference>
<dbReference type="GO" id="GO:0016301">
    <property type="term" value="F:kinase activity"/>
    <property type="evidence" value="ECO:0007669"/>
    <property type="project" value="UniProtKB-KW"/>
</dbReference>
<evidence type="ECO:0000313" key="7">
    <source>
        <dbReference type="EMBL" id="MDQ0168328.1"/>
    </source>
</evidence>
<evidence type="ECO:0000259" key="6">
    <source>
        <dbReference type="PROSITE" id="PS51096"/>
    </source>
</evidence>
<evidence type="ECO:0000313" key="8">
    <source>
        <dbReference type="Proteomes" id="UP001235840"/>
    </source>
</evidence>
<dbReference type="Pfam" id="PF03610">
    <property type="entry name" value="EIIA-man"/>
    <property type="match status" value="1"/>
</dbReference>
<dbReference type="InterPro" id="IPR039643">
    <property type="entry name" value="DhaM"/>
</dbReference>
<dbReference type="Proteomes" id="UP001235840">
    <property type="component" value="Unassembled WGS sequence"/>
</dbReference>
<dbReference type="InterPro" id="IPR036662">
    <property type="entry name" value="PTS_EIIA_man-typ_sf"/>
</dbReference>
<evidence type="ECO:0000256" key="5">
    <source>
        <dbReference type="ARBA" id="ARBA00046577"/>
    </source>
</evidence>
<evidence type="ECO:0000256" key="2">
    <source>
        <dbReference type="ARBA" id="ARBA00002788"/>
    </source>
</evidence>
<keyword evidence="8" id="KW-1185">Reference proteome</keyword>
<proteinExistence type="predicted"/>
<dbReference type="SUPFAM" id="SSF53062">
    <property type="entry name" value="PTS system fructose IIA component-like"/>
    <property type="match status" value="1"/>
</dbReference>
<evidence type="ECO:0000256" key="1">
    <source>
        <dbReference type="ARBA" id="ARBA00001113"/>
    </source>
</evidence>
<dbReference type="EMBL" id="JAUSTY010000028">
    <property type="protein sequence ID" value="MDQ0168328.1"/>
    <property type="molecule type" value="Genomic_DNA"/>
</dbReference>
<gene>
    <name evidence="7" type="ORF">J2S11_004290</name>
</gene>
<dbReference type="PANTHER" id="PTHR38594:SF1">
    <property type="entry name" value="PEP-DEPENDENT DIHYDROXYACETONE KINASE, PHOSPHORYL DONOR SUBUNIT DHAM"/>
    <property type="match status" value="1"/>
</dbReference>
<comment type="function">
    <text evidence="2">Component of the dihydroxyacetone kinase complex, which is responsible for the phosphoenolpyruvate (PEP)-dependent phosphorylation of dihydroxyacetone. DhaM serves as the phosphoryl donor. Is phosphorylated by phosphoenolpyruvate in an EI- and HPr-dependent reaction, and a phosphorelay system on histidine residues finally leads to phosphoryl transfer to DhaL and dihydroxyacetone.</text>
</comment>
<dbReference type="InterPro" id="IPR012844">
    <property type="entry name" value="DhaM_N"/>
</dbReference>
<keyword evidence="7" id="KW-0418">Kinase</keyword>
<dbReference type="PANTHER" id="PTHR38594">
    <property type="entry name" value="PEP-DEPENDENT DIHYDROXYACETONE KINASE, PHOSPHORYL DONOR SUBUNIT DHAM"/>
    <property type="match status" value="1"/>
</dbReference>
<evidence type="ECO:0000256" key="4">
    <source>
        <dbReference type="ARBA" id="ARBA00022679"/>
    </source>
</evidence>
<accession>A0ABT9W4Z8</accession>
<dbReference type="InterPro" id="IPR004701">
    <property type="entry name" value="PTS_EIIA_man-typ"/>
</dbReference>
<dbReference type="NCBIfam" id="TIGR02364">
    <property type="entry name" value="dha_pts"/>
    <property type="match status" value="1"/>
</dbReference>
<dbReference type="RefSeq" id="WP_307397987.1">
    <property type="nucleotide sequence ID" value="NZ_BAAADK010000016.1"/>
</dbReference>
<evidence type="ECO:0000256" key="3">
    <source>
        <dbReference type="ARBA" id="ARBA00012095"/>
    </source>
</evidence>